<protein>
    <recommendedName>
        <fullName evidence="3">PorV/PorQ family protein</fullName>
    </recommendedName>
</protein>
<accession>A0A1F4T644</accession>
<evidence type="ECO:0000313" key="2">
    <source>
        <dbReference type="Proteomes" id="UP000178602"/>
    </source>
</evidence>
<comment type="caution">
    <text evidence="1">The sequence shown here is derived from an EMBL/GenBank/DDBJ whole genome shotgun (WGS) entry which is preliminary data.</text>
</comment>
<dbReference type="AlphaFoldDB" id="A0A1F4T644"/>
<name>A0A1F4T644_UNCSA</name>
<dbReference type="Gene3D" id="2.40.160.60">
    <property type="entry name" value="Outer membrane protein transport protein (OMPP1/FadL/TodX)"/>
    <property type="match status" value="1"/>
</dbReference>
<sequence length="308" mass="33246">MRFLIFLLITYFLSLTTSFALGQAGLDLPALGAGVGARPLGMGGAFSAIADNADAPFYGPAGLGFNTRQSITTMQTRLSTDADHYYLSYIVPAFGGTVGLSWVQIGISDIAQTSNEVDVHNEVQNISLFSYYSSAYLLAYGRKFNDHISFGLTAKYLTSDMFGLAGGQAWGYSLTPNILFRVGDLAARHLSVGFKVDELVNYQKWGTETIEQVPAKARLGLALYQVPMISGTAAIDISQMVKSGYSPEVATGYEWSERGLSFRAGYNAGGLTTGVGFRVGHASVDYSCVLQRELSRNNVHRVSLTGTW</sequence>
<evidence type="ECO:0008006" key="3">
    <source>
        <dbReference type="Google" id="ProtNLM"/>
    </source>
</evidence>
<gene>
    <name evidence="1" type="ORF">A3K49_03395</name>
</gene>
<dbReference type="SUPFAM" id="SSF56935">
    <property type="entry name" value="Porins"/>
    <property type="match status" value="1"/>
</dbReference>
<evidence type="ECO:0000313" key="1">
    <source>
        <dbReference type="EMBL" id="OGC28027.1"/>
    </source>
</evidence>
<proteinExistence type="predicted"/>
<dbReference type="Proteomes" id="UP000178602">
    <property type="component" value="Unassembled WGS sequence"/>
</dbReference>
<reference evidence="1 2" key="1">
    <citation type="journal article" date="2016" name="Nat. Commun.">
        <title>Thousands of microbial genomes shed light on interconnected biogeochemical processes in an aquifer system.</title>
        <authorList>
            <person name="Anantharaman K."/>
            <person name="Brown C.T."/>
            <person name="Hug L.A."/>
            <person name="Sharon I."/>
            <person name="Castelle C.J."/>
            <person name="Probst A.J."/>
            <person name="Thomas B.C."/>
            <person name="Singh A."/>
            <person name="Wilkins M.J."/>
            <person name="Karaoz U."/>
            <person name="Brodie E.L."/>
            <person name="Williams K.H."/>
            <person name="Hubbard S.S."/>
            <person name="Banfield J.F."/>
        </authorList>
    </citation>
    <scope>NUCLEOTIDE SEQUENCE [LARGE SCALE GENOMIC DNA]</scope>
</reference>
<organism evidence="1 2">
    <name type="scientific">candidate division WOR-1 bacterium RIFOXYC12_FULL_54_18</name>
    <dbReference type="NCBI Taxonomy" id="1802584"/>
    <lineage>
        <taxon>Bacteria</taxon>
        <taxon>Bacillati</taxon>
        <taxon>Saganbacteria</taxon>
    </lineage>
</organism>
<dbReference type="EMBL" id="MEUG01000001">
    <property type="protein sequence ID" value="OGC28027.1"/>
    <property type="molecule type" value="Genomic_DNA"/>
</dbReference>